<dbReference type="NCBIfam" id="NF004231">
    <property type="entry name" value="PRK05679.1"/>
    <property type="match status" value="1"/>
</dbReference>
<comment type="subunit">
    <text evidence="5">Homodimer.</text>
</comment>
<feature type="binding site" evidence="5">
    <location>
        <position position="106"/>
    </location>
    <ligand>
        <name>FMN</name>
        <dbReference type="ChEBI" id="CHEBI:58210"/>
    </ligand>
</feature>
<evidence type="ECO:0000256" key="3">
    <source>
        <dbReference type="ARBA" id="ARBA00022643"/>
    </source>
</evidence>
<name>A0ABU4VGM8_9ACTN</name>
<dbReference type="PANTHER" id="PTHR10851">
    <property type="entry name" value="PYRIDOXINE-5-PHOSPHATE OXIDASE"/>
    <property type="match status" value="1"/>
</dbReference>
<comment type="pathway">
    <text evidence="5">Cofactor metabolism; pyridoxal 5'-phosphate salvage; pyridoxal 5'-phosphate from pyridoxamine 5'-phosphate: step 1/1.</text>
</comment>
<dbReference type="Pfam" id="PF10590">
    <property type="entry name" value="PNP_phzG_C"/>
    <property type="match status" value="1"/>
</dbReference>
<keyword evidence="3 5" id="KW-0288">FMN</keyword>
<feature type="binding site" evidence="5">
    <location>
        <position position="187"/>
    </location>
    <ligand>
        <name>FMN</name>
        <dbReference type="ChEBI" id="CHEBI:58210"/>
    </ligand>
</feature>
<feature type="domain" description="Pyridoxamine 5'-phosphate oxidase N-terminal" evidence="6">
    <location>
        <begin position="43"/>
        <end position="159"/>
    </location>
</feature>
<dbReference type="Proteomes" id="UP001277761">
    <property type="component" value="Unassembled WGS sequence"/>
</dbReference>
<dbReference type="InterPro" id="IPR019576">
    <property type="entry name" value="Pyridoxamine_oxidase_dimer_C"/>
</dbReference>
<evidence type="ECO:0000256" key="2">
    <source>
        <dbReference type="ARBA" id="ARBA00022630"/>
    </source>
</evidence>
<dbReference type="NCBIfam" id="TIGR00558">
    <property type="entry name" value="pdxH"/>
    <property type="match status" value="1"/>
</dbReference>
<dbReference type="InterPro" id="IPR011576">
    <property type="entry name" value="Pyridox_Oxase_N"/>
</dbReference>
<keyword evidence="2 5" id="KW-0285">Flavoprotein</keyword>
<keyword evidence="4 5" id="KW-0560">Oxidoreductase</keyword>
<feature type="binding site" evidence="5">
    <location>
        <position position="124"/>
    </location>
    <ligand>
        <name>substrate</name>
    </ligand>
</feature>
<dbReference type="Gene3D" id="2.30.110.10">
    <property type="entry name" value="Electron Transport, Fmn-binding Protein, Chain A"/>
    <property type="match status" value="1"/>
</dbReference>
<comment type="catalytic activity">
    <reaction evidence="5">
        <text>pyridoxine 5'-phosphate + O2 = pyridoxal 5'-phosphate + H2O2</text>
        <dbReference type="Rhea" id="RHEA:15149"/>
        <dbReference type="ChEBI" id="CHEBI:15379"/>
        <dbReference type="ChEBI" id="CHEBI:16240"/>
        <dbReference type="ChEBI" id="CHEBI:58589"/>
        <dbReference type="ChEBI" id="CHEBI:597326"/>
        <dbReference type="EC" id="1.4.3.5"/>
    </reaction>
</comment>
<feature type="binding site" evidence="5">
    <location>
        <position position="197"/>
    </location>
    <ligand>
        <name>FMN</name>
        <dbReference type="ChEBI" id="CHEBI:58210"/>
    </ligand>
</feature>
<feature type="binding site" evidence="5">
    <location>
        <begin position="193"/>
        <end position="195"/>
    </location>
    <ligand>
        <name>substrate</name>
    </ligand>
</feature>
<dbReference type="PANTHER" id="PTHR10851:SF0">
    <property type="entry name" value="PYRIDOXINE-5'-PHOSPHATE OXIDASE"/>
    <property type="match status" value="1"/>
</dbReference>
<organism evidence="8 9">
    <name type="scientific">Patulibacter brassicae</name>
    <dbReference type="NCBI Taxonomy" id="1705717"/>
    <lineage>
        <taxon>Bacteria</taxon>
        <taxon>Bacillati</taxon>
        <taxon>Actinomycetota</taxon>
        <taxon>Thermoleophilia</taxon>
        <taxon>Solirubrobacterales</taxon>
        <taxon>Patulibacteraceae</taxon>
        <taxon>Patulibacter</taxon>
    </lineage>
</organism>
<comment type="cofactor">
    <cofactor evidence="5">
        <name>FMN</name>
        <dbReference type="ChEBI" id="CHEBI:58210"/>
    </cofactor>
    <text evidence="5">Binds 1 FMN per subunit.</text>
</comment>
<protein>
    <recommendedName>
        <fullName evidence="5">Pyridoxine/pyridoxamine 5'-phosphate oxidase</fullName>
        <ecNumber evidence="5">1.4.3.5</ecNumber>
    </recommendedName>
    <alternativeName>
        <fullName evidence="5">PNP/PMP oxidase</fullName>
        <shortName evidence="5">PNPOx</shortName>
    </alternativeName>
    <alternativeName>
        <fullName evidence="5">Pyridoxal 5'-phosphate synthase</fullName>
    </alternativeName>
</protein>
<comment type="similarity">
    <text evidence="1 5">Belongs to the pyridoxamine 5'-phosphate oxidase family.</text>
</comment>
<comment type="catalytic activity">
    <reaction evidence="5">
        <text>pyridoxamine 5'-phosphate + O2 + H2O = pyridoxal 5'-phosphate + H2O2 + NH4(+)</text>
        <dbReference type="Rhea" id="RHEA:15817"/>
        <dbReference type="ChEBI" id="CHEBI:15377"/>
        <dbReference type="ChEBI" id="CHEBI:15379"/>
        <dbReference type="ChEBI" id="CHEBI:16240"/>
        <dbReference type="ChEBI" id="CHEBI:28938"/>
        <dbReference type="ChEBI" id="CHEBI:58451"/>
        <dbReference type="ChEBI" id="CHEBI:597326"/>
        <dbReference type="EC" id="1.4.3.5"/>
    </reaction>
</comment>
<gene>
    <name evidence="5 8" type="primary">pdxH</name>
    <name evidence="8" type="ORF">SK069_05080</name>
</gene>
<reference evidence="8 9" key="1">
    <citation type="submission" date="2023-11" db="EMBL/GenBank/DDBJ databases">
        <authorList>
            <person name="Xu M."/>
            <person name="Jiang T."/>
        </authorList>
    </citation>
    <scope>NUCLEOTIDE SEQUENCE [LARGE SCALE GENOMIC DNA]</scope>
    <source>
        <strain evidence="8 9">SD</strain>
    </source>
</reference>
<feature type="binding site" evidence="5">
    <location>
        <begin position="77"/>
        <end position="78"/>
    </location>
    <ligand>
        <name>FMN</name>
        <dbReference type="ChEBI" id="CHEBI:58210"/>
    </ligand>
</feature>
<keyword evidence="9" id="KW-1185">Reference proteome</keyword>
<feature type="binding site" evidence="5">
    <location>
        <position position="132"/>
    </location>
    <ligand>
        <name>substrate</name>
    </ligand>
</feature>
<dbReference type="GO" id="GO:0004733">
    <property type="term" value="F:pyridoxamine phosphate oxidase activity"/>
    <property type="evidence" value="ECO:0007669"/>
    <property type="project" value="UniProtKB-EC"/>
</dbReference>
<feature type="binding site" evidence="5">
    <location>
        <position position="83"/>
    </location>
    <ligand>
        <name>FMN</name>
        <dbReference type="ChEBI" id="CHEBI:58210"/>
    </ligand>
</feature>
<comment type="caution">
    <text evidence="8">The sequence shown here is derived from an EMBL/GenBank/DDBJ whole genome shotgun (WGS) entry which is preliminary data.</text>
</comment>
<evidence type="ECO:0000313" key="9">
    <source>
        <dbReference type="Proteomes" id="UP001277761"/>
    </source>
</evidence>
<dbReference type="HAMAP" id="MF_01629">
    <property type="entry name" value="PdxH"/>
    <property type="match status" value="1"/>
</dbReference>
<comment type="pathway">
    <text evidence="5">Cofactor metabolism; pyridoxal 5'-phosphate salvage; pyridoxal 5'-phosphate from pyridoxine 5'-phosphate: step 1/1.</text>
</comment>
<evidence type="ECO:0000259" key="7">
    <source>
        <dbReference type="Pfam" id="PF10590"/>
    </source>
</evidence>
<feature type="domain" description="Pyridoxine 5'-phosphate oxidase dimerisation C-terminal" evidence="7">
    <location>
        <begin position="174"/>
        <end position="214"/>
    </location>
</feature>
<evidence type="ECO:0000256" key="1">
    <source>
        <dbReference type="ARBA" id="ARBA00007301"/>
    </source>
</evidence>
<dbReference type="SUPFAM" id="SSF50475">
    <property type="entry name" value="FMN-binding split barrel"/>
    <property type="match status" value="1"/>
</dbReference>
<dbReference type="EMBL" id="JAXAVX010000002">
    <property type="protein sequence ID" value="MDX8150958.1"/>
    <property type="molecule type" value="Genomic_DNA"/>
</dbReference>
<feature type="binding site" evidence="5">
    <location>
        <position position="128"/>
    </location>
    <ligand>
        <name>substrate</name>
    </ligand>
</feature>
<evidence type="ECO:0000313" key="8">
    <source>
        <dbReference type="EMBL" id="MDX8150958.1"/>
    </source>
</evidence>
<dbReference type="InterPro" id="IPR012349">
    <property type="entry name" value="Split_barrel_FMN-bd"/>
</dbReference>
<sequence length="214" mass="23669">MGLGDLRRTYDGTPLEEATLDPDPLVQLARWVAEAHAALDGPTEVNAMALATADAGGRPAVRMVLLKDLDARGLTFFTNLGSRKAVELAANPQAALCLHWAPLYRQVRVVGPCAQVPREESAAYFATRPAGSRRSAWASRQSAPAPDRAALEDAMAEVARRYPDDDAIPLPDHWGGYRVVPDEVELWQGRPDRMHDRVRYRRGPDGWVRERLQP</sequence>
<feature type="binding site" evidence="5">
    <location>
        <begin position="141"/>
        <end position="142"/>
    </location>
    <ligand>
        <name>FMN</name>
        <dbReference type="ChEBI" id="CHEBI:58210"/>
    </ligand>
</feature>
<dbReference type="RefSeq" id="WP_319953111.1">
    <property type="nucleotide sequence ID" value="NZ_JAXAVX010000002.1"/>
</dbReference>
<proteinExistence type="inferred from homology"/>
<feature type="binding site" evidence="5">
    <location>
        <position position="67"/>
    </location>
    <ligand>
        <name>substrate</name>
    </ligand>
</feature>
<keyword evidence="5" id="KW-0664">Pyridoxine biosynthesis</keyword>
<feature type="binding site" evidence="5">
    <location>
        <position position="84"/>
    </location>
    <ligand>
        <name>FMN</name>
        <dbReference type="ChEBI" id="CHEBI:58210"/>
    </ligand>
</feature>
<evidence type="ECO:0000259" key="6">
    <source>
        <dbReference type="Pfam" id="PF01243"/>
    </source>
</evidence>
<dbReference type="InterPro" id="IPR000659">
    <property type="entry name" value="Pyridox_Oxase"/>
</dbReference>
<accession>A0ABU4VGM8</accession>
<dbReference type="PIRSF" id="PIRSF000190">
    <property type="entry name" value="Pyd_amn-ph_oxd"/>
    <property type="match status" value="1"/>
</dbReference>
<feature type="binding site" evidence="5">
    <location>
        <begin position="62"/>
        <end position="67"/>
    </location>
    <ligand>
        <name>FMN</name>
        <dbReference type="ChEBI" id="CHEBI:58210"/>
    </ligand>
</feature>
<dbReference type="Pfam" id="PF01243">
    <property type="entry name" value="PNPOx_N"/>
    <property type="match status" value="1"/>
</dbReference>
<evidence type="ECO:0000256" key="4">
    <source>
        <dbReference type="ARBA" id="ARBA00023002"/>
    </source>
</evidence>
<evidence type="ECO:0000256" key="5">
    <source>
        <dbReference type="HAMAP-Rule" id="MF_01629"/>
    </source>
</evidence>
<dbReference type="EC" id="1.4.3.5" evidence="5"/>
<comment type="function">
    <text evidence="5">Catalyzes the oxidation of either pyridoxine 5'-phosphate (PNP) or pyridoxamine 5'-phosphate (PMP) into pyridoxal 5'-phosphate (PLP).</text>
</comment>